<reference evidence="6" key="3">
    <citation type="submission" date="2025-04" db="UniProtKB">
        <authorList>
            <consortium name="RefSeq"/>
        </authorList>
    </citation>
    <scope>IDENTIFICATION</scope>
    <source>
        <strain evidence="6">CBS 304.34</strain>
    </source>
</reference>
<dbReference type="Proteomes" id="UP000504636">
    <property type="component" value="Unplaced"/>
</dbReference>
<dbReference type="AlphaFoldDB" id="A0A6A6Z5D6"/>
<evidence type="ECO:0000256" key="2">
    <source>
        <dbReference type="ARBA" id="ARBA00023002"/>
    </source>
</evidence>
<evidence type="ECO:0000313" key="4">
    <source>
        <dbReference type="EMBL" id="KAF2816332.1"/>
    </source>
</evidence>
<dbReference type="GO" id="GO:0016491">
    <property type="term" value="F:oxidoreductase activity"/>
    <property type="evidence" value="ECO:0007669"/>
    <property type="project" value="UniProtKB-KW"/>
</dbReference>
<organism evidence="4">
    <name type="scientific">Mytilinidion resinicola</name>
    <dbReference type="NCBI Taxonomy" id="574789"/>
    <lineage>
        <taxon>Eukaryota</taxon>
        <taxon>Fungi</taxon>
        <taxon>Dikarya</taxon>
        <taxon>Ascomycota</taxon>
        <taxon>Pezizomycotina</taxon>
        <taxon>Dothideomycetes</taxon>
        <taxon>Pleosporomycetidae</taxon>
        <taxon>Mytilinidiales</taxon>
        <taxon>Mytilinidiaceae</taxon>
        <taxon>Mytilinidion</taxon>
    </lineage>
</organism>
<dbReference type="InterPro" id="IPR002347">
    <property type="entry name" value="SDR_fam"/>
</dbReference>
<dbReference type="GO" id="GO:0005737">
    <property type="term" value="C:cytoplasm"/>
    <property type="evidence" value="ECO:0007669"/>
    <property type="project" value="TreeGrafter"/>
</dbReference>
<evidence type="ECO:0000256" key="3">
    <source>
        <dbReference type="RuleBase" id="RU000363"/>
    </source>
</evidence>
<keyword evidence="2" id="KW-0560">Oxidoreductase</keyword>
<dbReference type="PANTHER" id="PTHR44229">
    <property type="entry name" value="15-HYDROXYPROSTAGLANDIN DEHYDROGENASE [NAD(+)]"/>
    <property type="match status" value="1"/>
</dbReference>
<dbReference type="Pfam" id="PF00106">
    <property type="entry name" value="adh_short"/>
    <property type="match status" value="1"/>
</dbReference>
<sequence length="284" mass="30888">MGTSSRVAIVTGASSGMGQGLSRDLVSKGWKVAMADIQPNAELSKELGEGADFFQTDVADYNSQAKTFQAVFDKYGRIDALCANAGIVDKSSIYIFNHRGSDKIPPAPSTLCTDVDYKGVVYGTQLAIHFMRKNKVPGGKIVTTVSAAALYPHETYPEYDGAKAAVLNFVRATSRVLKIKENITTNAVLPGIVHTNIIPQEMVDAVSPECMTPISCIISAYHLFLDEAANEITGKAVECSADKHFFHEKPPYANGDITKRTVTVWDPLFKMYHHELSELPDAIP</sequence>
<dbReference type="GeneID" id="54467659"/>
<comment type="similarity">
    <text evidence="1 3">Belongs to the short-chain dehydrogenases/reductases (SDR) family.</text>
</comment>
<dbReference type="PRINTS" id="PR00081">
    <property type="entry name" value="GDHRDH"/>
</dbReference>
<dbReference type="InterPro" id="IPR036291">
    <property type="entry name" value="NAD(P)-bd_dom_sf"/>
</dbReference>
<evidence type="ECO:0000256" key="1">
    <source>
        <dbReference type="ARBA" id="ARBA00006484"/>
    </source>
</evidence>
<reference evidence="6" key="2">
    <citation type="submission" date="2020-04" db="EMBL/GenBank/DDBJ databases">
        <authorList>
            <consortium name="NCBI Genome Project"/>
        </authorList>
    </citation>
    <scope>NUCLEOTIDE SEQUENCE</scope>
    <source>
        <strain evidence="6">CBS 304.34</strain>
    </source>
</reference>
<gene>
    <name evidence="4 6" type="ORF">BDZ99DRAFT_542698</name>
</gene>
<evidence type="ECO:0000313" key="6">
    <source>
        <dbReference type="RefSeq" id="XP_033583296.1"/>
    </source>
</evidence>
<reference evidence="4 6" key="1">
    <citation type="journal article" date="2020" name="Stud. Mycol.">
        <title>101 Dothideomycetes genomes: a test case for predicting lifestyles and emergence of pathogens.</title>
        <authorList>
            <person name="Haridas S."/>
            <person name="Albert R."/>
            <person name="Binder M."/>
            <person name="Bloem J."/>
            <person name="Labutti K."/>
            <person name="Salamov A."/>
            <person name="Andreopoulos B."/>
            <person name="Baker S."/>
            <person name="Barry K."/>
            <person name="Bills G."/>
            <person name="Bluhm B."/>
            <person name="Cannon C."/>
            <person name="Castanera R."/>
            <person name="Culley D."/>
            <person name="Daum C."/>
            <person name="Ezra D."/>
            <person name="Gonzalez J."/>
            <person name="Henrissat B."/>
            <person name="Kuo A."/>
            <person name="Liang C."/>
            <person name="Lipzen A."/>
            <person name="Lutzoni F."/>
            <person name="Magnuson J."/>
            <person name="Mondo S."/>
            <person name="Nolan M."/>
            <person name="Ohm R."/>
            <person name="Pangilinan J."/>
            <person name="Park H.-J."/>
            <person name="Ramirez L."/>
            <person name="Alfaro M."/>
            <person name="Sun H."/>
            <person name="Tritt A."/>
            <person name="Yoshinaga Y."/>
            <person name="Zwiers L.-H."/>
            <person name="Turgeon B."/>
            <person name="Goodwin S."/>
            <person name="Spatafora J."/>
            <person name="Crous P."/>
            <person name="Grigoriev I."/>
        </authorList>
    </citation>
    <scope>NUCLEOTIDE SEQUENCE</scope>
    <source>
        <strain evidence="4 6">CBS 304.34</strain>
    </source>
</reference>
<dbReference type="PANTHER" id="PTHR44229:SF4">
    <property type="entry name" value="15-HYDROXYPROSTAGLANDIN DEHYDROGENASE [NAD(+)]"/>
    <property type="match status" value="1"/>
</dbReference>
<dbReference type="SUPFAM" id="SSF51735">
    <property type="entry name" value="NAD(P)-binding Rossmann-fold domains"/>
    <property type="match status" value="1"/>
</dbReference>
<protein>
    <submittedName>
        <fullName evidence="4 6">15-hydroxyprostaglandin dehydrogenase</fullName>
    </submittedName>
</protein>
<dbReference type="RefSeq" id="XP_033583296.1">
    <property type="nucleotide sequence ID" value="XM_033726766.1"/>
</dbReference>
<accession>A0A6A6Z5D6</accession>
<proteinExistence type="inferred from homology"/>
<dbReference type="Gene3D" id="3.40.50.720">
    <property type="entry name" value="NAD(P)-binding Rossmann-like Domain"/>
    <property type="match status" value="1"/>
</dbReference>
<name>A0A6A6Z5D6_9PEZI</name>
<keyword evidence="5" id="KW-1185">Reference proteome</keyword>
<dbReference type="PRINTS" id="PR00080">
    <property type="entry name" value="SDRFAMILY"/>
</dbReference>
<dbReference type="OrthoDB" id="5371740at2759"/>
<dbReference type="EMBL" id="MU003693">
    <property type="protein sequence ID" value="KAF2816332.1"/>
    <property type="molecule type" value="Genomic_DNA"/>
</dbReference>
<evidence type="ECO:0000313" key="5">
    <source>
        <dbReference type="Proteomes" id="UP000504636"/>
    </source>
</evidence>